<reference evidence="2" key="1">
    <citation type="submission" date="2023-03" db="EMBL/GenBank/DDBJ databases">
        <title>Massive genome expansion in bonnet fungi (Mycena s.s.) driven by repeated elements and novel gene families across ecological guilds.</title>
        <authorList>
            <consortium name="Lawrence Berkeley National Laboratory"/>
            <person name="Harder C.B."/>
            <person name="Miyauchi S."/>
            <person name="Viragh M."/>
            <person name="Kuo A."/>
            <person name="Thoen E."/>
            <person name="Andreopoulos B."/>
            <person name="Lu D."/>
            <person name="Skrede I."/>
            <person name="Drula E."/>
            <person name="Henrissat B."/>
            <person name="Morin E."/>
            <person name="Kohler A."/>
            <person name="Barry K."/>
            <person name="LaButti K."/>
            <person name="Morin E."/>
            <person name="Salamov A."/>
            <person name="Lipzen A."/>
            <person name="Mereny Z."/>
            <person name="Hegedus B."/>
            <person name="Baldrian P."/>
            <person name="Stursova M."/>
            <person name="Weitz H."/>
            <person name="Taylor A."/>
            <person name="Grigoriev I.V."/>
            <person name="Nagy L.G."/>
            <person name="Martin F."/>
            <person name="Kauserud H."/>
        </authorList>
    </citation>
    <scope>NUCLEOTIDE SEQUENCE</scope>
    <source>
        <strain evidence="2">CBHHK188m</strain>
    </source>
</reference>
<protein>
    <submittedName>
        <fullName evidence="2">Uncharacterized protein</fullName>
    </submittedName>
</protein>
<dbReference type="AlphaFoldDB" id="A0AAD7HJC3"/>
<dbReference type="Proteomes" id="UP001215280">
    <property type="component" value="Unassembled WGS sequence"/>
</dbReference>
<evidence type="ECO:0000256" key="1">
    <source>
        <dbReference type="SAM" id="MobiDB-lite"/>
    </source>
</evidence>
<keyword evidence="3" id="KW-1185">Reference proteome</keyword>
<feature type="region of interest" description="Disordered" evidence="1">
    <location>
        <begin position="221"/>
        <end position="240"/>
    </location>
</feature>
<sequence length="240" mass="27333">MDAPPQLLLSALTCESVSNITLNKGGMNIAFGAIEYAPVVPTSFTYTRHATTGTQSITETCLPGRIQWPEKLKKRDDIYGFLTGPPFEFYEEDWEDEDGLKPCLHGLAMEGPDLPGQLQSERWPNCYCDISMGWQGAWAITLLERQDCKQPLGERTETVWSADNNWGMEVRFQALEIEEYESGYVQEYELEDAEERAISDYNIGATILRVFVKHAGSMCLERAEEEEEEEEYDSEDEDIE</sequence>
<proteinExistence type="predicted"/>
<name>A0AAD7HJC3_9AGAR</name>
<evidence type="ECO:0000313" key="2">
    <source>
        <dbReference type="EMBL" id="KAJ7722062.1"/>
    </source>
</evidence>
<gene>
    <name evidence="2" type="ORF">DFH07DRAFT_783951</name>
</gene>
<organism evidence="2 3">
    <name type="scientific">Mycena maculata</name>
    <dbReference type="NCBI Taxonomy" id="230809"/>
    <lineage>
        <taxon>Eukaryota</taxon>
        <taxon>Fungi</taxon>
        <taxon>Dikarya</taxon>
        <taxon>Basidiomycota</taxon>
        <taxon>Agaricomycotina</taxon>
        <taxon>Agaricomycetes</taxon>
        <taxon>Agaricomycetidae</taxon>
        <taxon>Agaricales</taxon>
        <taxon>Marasmiineae</taxon>
        <taxon>Mycenaceae</taxon>
        <taxon>Mycena</taxon>
    </lineage>
</organism>
<evidence type="ECO:0000313" key="3">
    <source>
        <dbReference type="Proteomes" id="UP001215280"/>
    </source>
</evidence>
<comment type="caution">
    <text evidence="2">The sequence shown here is derived from an EMBL/GenBank/DDBJ whole genome shotgun (WGS) entry which is preliminary data.</text>
</comment>
<accession>A0AAD7HJC3</accession>
<feature type="compositionally biased region" description="Acidic residues" evidence="1">
    <location>
        <begin position="223"/>
        <end position="240"/>
    </location>
</feature>
<dbReference type="EMBL" id="JARJLG010000262">
    <property type="protein sequence ID" value="KAJ7722062.1"/>
    <property type="molecule type" value="Genomic_DNA"/>
</dbReference>